<organism evidence="5 6">
    <name type="scientific">Sinanodonta woodiana</name>
    <name type="common">Chinese pond mussel</name>
    <name type="synonym">Anodonta woodiana</name>
    <dbReference type="NCBI Taxonomy" id="1069815"/>
    <lineage>
        <taxon>Eukaryota</taxon>
        <taxon>Metazoa</taxon>
        <taxon>Spiralia</taxon>
        <taxon>Lophotrochozoa</taxon>
        <taxon>Mollusca</taxon>
        <taxon>Bivalvia</taxon>
        <taxon>Autobranchia</taxon>
        <taxon>Heteroconchia</taxon>
        <taxon>Palaeoheterodonta</taxon>
        <taxon>Unionida</taxon>
        <taxon>Unionoidea</taxon>
        <taxon>Unionidae</taxon>
        <taxon>Unioninae</taxon>
        <taxon>Sinanodonta</taxon>
    </lineage>
</organism>
<keyword evidence="3" id="KW-0732">Signal</keyword>
<dbReference type="Proteomes" id="UP001634394">
    <property type="component" value="Unassembled WGS sequence"/>
</dbReference>
<comment type="caution">
    <text evidence="5">The sequence shown here is derived from an EMBL/GenBank/DDBJ whole genome shotgun (WGS) entry which is preliminary data.</text>
</comment>
<keyword evidence="6" id="KW-1185">Reference proteome</keyword>
<dbReference type="PANTHER" id="PTHR11339">
    <property type="entry name" value="EXTRACELLULAR MATRIX GLYCOPROTEIN RELATED"/>
    <property type="match status" value="1"/>
</dbReference>
<dbReference type="Gene3D" id="2.60.120.260">
    <property type="entry name" value="Galactose-binding domain-like"/>
    <property type="match status" value="1"/>
</dbReference>
<dbReference type="InterPro" id="IPR001846">
    <property type="entry name" value="VWF_type-D"/>
</dbReference>
<dbReference type="InterPro" id="IPR050780">
    <property type="entry name" value="Mucin_vWF_Thrombospondin_sf"/>
</dbReference>
<dbReference type="PROSITE" id="PS51233">
    <property type="entry name" value="VWFD"/>
    <property type="match status" value="1"/>
</dbReference>
<proteinExistence type="predicted"/>
<dbReference type="Pfam" id="PF26129">
    <property type="entry name" value="Vwde"/>
    <property type="match status" value="1"/>
</dbReference>
<keyword evidence="1" id="KW-1015">Disulfide bond</keyword>
<evidence type="ECO:0000313" key="6">
    <source>
        <dbReference type="Proteomes" id="UP001634394"/>
    </source>
</evidence>
<evidence type="ECO:0000259" key="4">
    <source>
        <dbReference type="PROSITE" id="PS51233"/>
    </source>
</evidence>
<feature type="signal peptide" evidence="3">
    <location>
        <begin position="1"/>
        <end position="18"/>
    </location>
</feature>
<evidence type="ECO:0000313" key="5">
    <source>
        <dbReference type="EMBL" id="KAL3846753.1"/>
    </source>
</evidence>
<evidence type="ECO:0000256" key="1">
    <source>
        <dbReference type="ARBA" id="ARBA00023157"/>
    </source>
</evidence>
<evidence type="ECO:0000256" key="3">
    <source>
        <dbReference type="SAM" id="SignalP"/>
    </source>
</evidence>
<dbReference type="InterPro" id="IPR058727">
    <property type="entry name" value="Helical_Vwde"/>
</dbReference>
<evidence type="ECO:0000256" key="2">
    <source>
        <dbReference type="ARBA" id="ARBA00023180"/>
    </source>
</evidence>
<reference evidence="5 6" key="1">
    <citation type="submission" date="2024-11" db="EMBL/GenBank/DDBJ databases">
        <title>Chromosome-level genome assembly of the freshwater bivalve Anodonta woodiana.</title>
        <authorList>
            <person name="Chen X."/>
        </authorList>
    </citation>
    <scope>NUCLEOTIDE SEQUENCE [LARGE SCALE GENOMIC DNA]</scope>
    <source>
        <strain evidence="5">MN2024</strain>
        <tissue evidence="5">Gills</tissue>
    </source>
</reference>
<name>A0ABD3UF09_SINWO</name>
<gene>
    <name evidence="5" type="ORF">ACJMK2_017714</name>
</gene>
<feature type="chain" id="PRO_5044778800" description="VWFD domain-containing protein" evidence="3">
    <location>
        <begin position="19"/>
        <end position="984"/>
    </location>
</feature>
<keyword evidence="2" id="KW-0325">Glycoprotein</keyword>
<sequence length="984" mass="110729">MTIVVITIISALLHMSYGQECNVNYETLPQLAHRAHNYVLAENEPMLFDEDLDSSTWYSVGTYNMPTNYSNLKMWNCGTYYPIWMNGSIPKEGDGVVNRTACILSFYSSCALTKTIQVRNCTTHMIYKLEPTTRTSAYCFDITPAPTFKSAYAVVRHKLVFINKNTTFAVGIIKQPNLVFSCDFNKSNDDTMLYTITWYVNEAVLEPKGPVTYYNIRSTDLNEEELVHSNRSKLGTTIKCGVQASMTRNGSLGDITISLGFWIGIKILTPTVVMKQGGTGVVRLKSTVPFGCVKSQKRDPDCLLDIQMYDDHDSYDCTKSSVSIRNSEKCGTQIQGSTFQQSEDGILFLEEANITITTKDTQDFNQDRNLFHLGLKTPNVSHVNEIMQDNYLGVISVQVQAEKTWIGKNCYAHLDPHMMTFDQRSYENQNLGEFVLYQHTEYKQEVQMKTFPYNGVTCPCAVSIRAGGELFIINVCTVPSLINHAHCGEKLMNIRRIHAYKYEINMPLGTMVVVVILQWPPPLGGLNIDITPSVKDVGKTLGLCGTLNNNPADDFTTPSKTIKQDNNEFSNSWKIDRSQSFLEPSNQKPDNWDTELFLCVCPAAIKSGTTLSTVSGNKRDPLCSPSVYQACTKNTVFPVFRGEEYNDNHCNIISKRSLVSQEREVQRILRSNRIMDRNTLRMHSLTKRSIHNYTAEEAKFTCESRFNRSCLASSIETLVNSTVNKNSALHDCIFDLITTGDVKLVDVHCSSYIAQTERNIRRDSVLRMNHPQEIASFYARTCINNCSGHGDCINGTCTCHDHYIEQDCSISIDDPPVVIDTYGGGLCSRNNDECCGRLPIYGYRFVSGTTKQKLEKLRVMHNGTMEIVETTVNDLQILNAFQAFMDVPCHTNTKRSKGYGTGPVVLVHGVRVSLTNDGSMFGSSRYFYIYDSLCQEYQQSIYGYSFQIKSGRCYINGICYSEGEKAPSDGCKQCRPAIDPFSFT</sequence>
<feature type="non-terminal residue" evidence="5">
    <location>
        <position position="984"/>
    </location>
</feature>
<accession>A0ABD3UF09</accession>
<dbReference type="Pfam" id="PF00094">
    <property type="entry name" value="VWD"/>
    <property type="match status" value="1"/>
</dbReference>
<protein>
    <recommendedName>
        <fullName evidence="4">VWFD domain-containing protein</fullName>
    </recommendedName>
</protein>
<dbReference type="AlphaFoldDB" id="A0ABD3UF09"/>
<dbReference type="EMBL" id="JBJQND010000016">
    <property type="protein sequence ID" value="KAL3846753.1"/>
    <property type="molecule type" value="Genomic_DNA"/>
</dbReference>
<feature type="domain" description="VWFD" evidence="4">
    <location>
        <begin position="408"/>
        <end position="581"/>
    </location>
</feature>